<evidence type="ECO:0008006" key="4">
    <source>
        <dbReference type="Google" id="ProtNLM"/>
    </source>
</evidence>
<reference evidence="2 3" key="1">
    <citation type="submission" date="2021-03" db="EMBL/GenBank/DDBJ databases">
        <title>Actinomadura violae sp. nov., isolated from lichen in Thailand.</title>
        <authorList>
            <person name="Kanchanasin P."/>
            <person name="Saeng-In P."/>
            <person name="Phongsopitanun W."/>
            <person name="Yuki M."/>
            <person name="Kudo T."/>
            <person name="Ohkuma M."/>
            <person name="Tanasupawat S."/>
        </authorList>
    </citation>
    <scope>NUCLEOTIDE SEQUENCE [LARGE SCALE GENOMIC DNA]</scope>
    <source>
        <strain evidence="2 3">LCR2-06</strain>
    </source>
</reference>
<dbReference type="SUPFAM" id="SSF143120">
    <property type="entry name" value="YefM-like"/>
    <property type="match status" value="1"/>
</dbReference>
<dbReference type="RefSeq" id="WP_208245120.1">
    <property type="nucleotide sequence ID" value="NZ_JAGEPF010000018.1"/>
</dbReference>
<proteinExistence type="inferred from homology"/>
<name>A0ABS3S054_9ACTN</name>
<gene>
    <name evidence="2" type="ORF">J4709_29330</name>
</gene>
<dbReference type="Proteomes" id="UP000680206">
    <property type="component" value="Unassembled WGS sequence"/>
</dbReference>
<accession>A0ABS3S054</accession>
<keyword evidence="3" id="KW-1185">Reference proteome</keyword>
<organism evidence="2 3">
    <name type="scientific">Actinomadura violacea</name>
    <dbReference type="NCBI Taxonomy" id="2819934"/>
    <lineage>
        <taxon>Bacteria</taxon>
        <taxon>Bacillati</taxon>
        <taxon>Actinomycetota</taxon>
        <taxon>Actinomycetes</taxon>
        <taxon>Streptosporangiales</taxon>
        <taxon>Thermomonosporaceae</taxon>
        <taxon>Actinomadura</taxon>
    </lineage>
</organism>
<comment type="caution">
    <text evidence="2">The sequence shown here is derived from an EMBL/GenBank/DDBJ whole genome shotgun (WGS) entry which is preliminary data.</text>
</comment>
<evidence type="ECO:0000256" key="1">
    <source>
        <dbReference type="ARBA" id="ARBA00009981"/>
    </source>
</evidence>
<dbReference type="InterPro" id="IPR036165">
    <property type="entry name" value="YefM-like_sf"/>
</dbReference>
<comment type="similarity">
    <text evidence="1">Belongs to the phD/YefM antitoxin family.</text>
</comment>
<protein>
    <recommendedName>
        <fullName evidence="4">Antitoxin</fullName>
    </recommendedName>
</protein>
<evidence type="ECO:0000313" key="2">
    <source>
        <dbReference type="EMBL" id="MBO2461679.1"/>
    </source>
</evidence>
<evidence type="ECO:0000313" key="3">
    <source>
        <dbReference type="Proteomes" id="UP000680206"/>
    </source>
</evidence>
<dbReference type="Gene3D" id="3.40.1620.10">
    <property type="entry name" value="YefM-like domain"/>
    <property type="match status" value="1"/>
</dbReference>
<dbReference type="EMBL" id="JAGEPF010000018">
    <property type="protein sequence ID" value="MBO2461679.1"/>
    <property type="molecule type" value="Genomic_DNA"/>
</dbReference>
<sequence>MDERVRIDGSEITEAIRDARGGHPKIVSDHEGNEAVVISRDAYEELERLRLEAQRRAVRERLSRADAGEPARVFTDANEMFAVAAADRRARNVA</sequence>